<gene>
    <name evidence="11" type="ORF">C6P40_004217</name>
</gene>
<evidence type="ECO:0000256" key="3">
    <source>
        <dbReference type="ARBA" id="ARBA00022448"/>
    </source>
</evidence>
<feature type="region of interest" description="Disordered" evidence="8">
    <location>
        <begin position="630"/>
        <end position="649"/>
    </location>
</feature>
<evidence type="ECO:0000256" key="8">
    <source>
        <dbReference type="SAM" id="MobiDB-lite"/>
    </source>
</evidence>
<name>A0A9P6WMW8_9ASCO</name>
<dbReference type="PANTHER" id="PTHR22950">
    <property type="entry name" value="AMINO ACID TRANSPORTER"/>
    <property type="match status" value="1"/>
</dbReference>
<evidence type="ECO:0000313" key="12">
    <source>
        <dbReference type="Proteomes" id="UP000697127"/>
    </source>
</evidence>
<keyword evidence="4 9" id="KW-0812">Transmembrane</keyword>
<feature type="transmembrane region" description="Helical" evidence="9">
    <location>
        <begin position="234"/>
        <end position="256"/>
    </location>
</feature>
<keyword evidence="5" id="KW-0029">Amino-acid transport</keyword>
<dbReference type="Proteomes" id="UP000697127">
    <property type="component" value="Unassembled WGS sequence"/>
</dbReference>
<evidence type="ECO:0000256" key="1">
    <source>
        <dbReference type="ARBA" id="ARBA00004141"/>
    </source>
</evidence>
<evidence type="ECO:0000256" key="5">
    <source>
        <dbReference type="ARBA" id="ARBA00022970"/>
    </source>
</evidence>
<feature type="transmembrane region" description="Helical" evidence="9">
    <location>
        <begin position="164"/>
        <end position="183"/>
    </location>
</feature>
<feature type="transmembrane region" description="Helical" evidence="9">
    <location>
        <begin position="379"/>
        <end position="398"/>
    </location>
</feature>
<dbReference type="PANTHER" id="PTHR22950:SF692">
    <property type="entry name" value="TRANSMEMBRANE AMINO ACID TRANSPORTER FAMILY PROTEIN"/>
    <property type="match status" value="1"/>
</dbReference>
<feature type="compositionally biased region" description="Basic and acidic residues" evidence="8">
    <location>
        <begin position="909"/>
        <end position="920"/>
    </location>
</feature>
<proteinExistence type="inferred from homology"/>
<evidence type="ECO:0000313" key="11">
    <source>
        <dbReference type="EMBL" id="KAG0689920.1"/>
    </source>
</evidence>
<evidence type="ECO:0000256" key="4">
    <source>
        <dbReference type="ARBA" id="ARBA00022692"/>
    </source>
</evidence>
<dbReference type="AlphaFoldDB" id="A0A9P6WMW8"/>
<comment type="subcellular location">
    <subcellularLocation>
        <location evidence="1">Membrane</location>
        <topology evidence="1">Multi-pass membrane protein</topology>
    </subcellularLocation>
</comment>
<dbReference type="EMBL" id="PUHW01000054">
    <property type="protein sequence ID" value="KAG0689920.1"/>
    <property type="molecule type" value="Genomic_DNA"/>
</dbReference>
<feature type="region of interest" description="Disordered" evidence="8">
    <location>
        <begin position="895"/>
        <end position="937"/>
    </location>
</feature>
<feature type="domain" description="Amino acid transporter transmembrane" evidence="10">
    <location>
        <begin position="157"/>
        <end position="472"/>
    </location>
</feature>
<evidence type="ECO:0000256" key="9">
    <source>
        <dbReference type="SAM" id="Phobius"/>
    </source>
</evidence>
<accession>A0A9P6WMW8</accession>
<feature type="transmembrane region" description="Helical" evidence="9">
    <location>
        <begin position="268"/>
        <end position="288"/>
    </location>
</feature>
<evidence type="ECO:0000256" key="2">
    <source>
        <dbReference type="ARBA" id="ARBA00008066"/>
    </source>
</evidence>
<keyword evidence="3" id="KW-0813">Transport</keyword>
<protein>
    <recommendedName>
        <fullName evidence="10">Amino acid transporter transmembrane domain-containing protein</fullName>
    </recommendedName>
</protein>
<feature type="transmembrane region" description="Helical" evidence="9">
    <location>
        <begin position="295"/>
        <end position="319"/>
    </location>
</feature>
<sequence>MSGSDNHSVHSYNPLTSIPIQRRENHSRRGSILDTGGVSSINNFASSLQRSVNFLAKSFDSQTIGNDILEEGQISQSPLLISHDDLNTVLLDEELLNHTSQAERETERGRETEREIGIGRGTNFNIKRYGSIVEDGEEIIRVMKSNDTEIIKVVSLKSTPIQTIFNSINVLIGLGILSIPLALHLSGWILGVICITFAAMTTQQTSILLGKILNRHPQLKTYQDIGVFCFGDKIGTIILLTFTLDLIGAGISMILLFADSFNALSPQIFSKFELKLAITILLMFLNFLPLRLLSFLSLTGIICTTATCLTIAICGFIKIDNPGSLLHPMPTNLFPKSTFDFFFALGLYLAPWGGHATFPEIYKDQLYPETYSRSMKFSFSFSYMIDLITGVLGFLMFGEIVDDEITKNIITTKGYPRWISTIIVVLMGILPISKLPLISRPLLTILDRKFGDAGLAAVWLLATLNGDGEKAQIKFRSLNNYSKRNLNNNIKNKKSIEKIDIVKTCNSIINVSNKVSLRSTSNLMFGTVLAYKNKCIQNWKDVNSCRILIQRLNKVIQSNDRKSSKTIMNNIEDDQSKKSKIHLFKDDPNFDISQGLITDYEGIENNNNNNNNNNSIDADWTLNFGFEVEKEEEEEDEDEEKKLKDNKRNVSGKLEEDEVLTNTQNEKWGDLEFEFDENGDFINNEVAKFASEDEKDEDIQKSLMEGFIDNDDYHVGGEELYANAFENDFNNIDHLNETVQPTEDVIKESVIAENEVEGEKINGITRKRKADIQNKRTSKRLIVDNDVCFSVSFIKNIRDGYLLHEQNQRIKIFGGIKYSIQSMMIEKFSDLDKYYRGNFSNLRGDLKIANENFGKDVFQQEQEHPNFEGYEEYLDDAGNQLEVGKFEDLEIEIGRQRQHSRSSSISSIEEARRVNNDNRHSSSFHFDFNDNDNNENTDKYDENMDMALLDISIDDFQNKRSFFEKDIYANSEEAEEGEEGEEDEGKEGEIRMAYVEKFYKEITNKDSRIILFSELASPEKCTKREASMKFMNVLQLTTWNRINVYQSGARSDIEISVI</sequence>
<evidence type="ECO:0000256" key="6">
    <source>
        <dbReference type="ARBA" id="ARBA00022989"/>
    </source>
</evidence>
<keyword evidence="6 9" id="KW-1133">Transmembrane helix</keyword>
<dbReference type="Gene3D" id="1.20.1740.10">
    <property type="entry name" value="Amino acid/polyamine transporter I"/>
    <property type="match status" value="1"/>
</dbReference>
<dbReference type="GO" id="GO:0005774">
    <property type="term" value="C:vacuolar membrane"/>
    <property type="evidence" value="ECO:0007669"/>
    <property type="project" value="TreeGrafter"/>
</dbReference>
<feature type="transmembrane region" description="Helical" evidence="9">
    <location>
        <begin position="339"/>
        <end position="358"/>
    </location>
</feature>
<keyword evidence="7 9" id="KW-0472">Membrane</keyword>
<keyword evidence="12" id="KW-1185">Reference proteome</keyword>
<dbReference type="GO" id="GO:0015179">
    <property type="term" value="F:L-amino acid transmembrane transporter activity"/>
    <property type="evidence" value="ECO:0007669"/>
    <property type="project" value="TreeGrafter"/>
</dbReference>
<comment type="caution">
    <text evidence="11">The sequence shown here is derived from an EMBL/GenBank/DDBJ whole genome shotgun (WGS) entry which is preliminary data.</text>
</comment>
<comment type="similarity">
    <text evidence="2">Belongs to the amino acid/polyamine transporter 2 family.</text>
</comment>
<evidence type="ECO:0000259" key="10">
    <source>
        <dbReference type="Pfam" id="PF01490"/>
    </source>
</evidence>
<feature type="compositionally biased region" description="Acidic residues" evidence="8">
    <location>
        <begin position="630"/>
        <end position="639"/>
    </location>
</feature>
<reference evidence="11" key="1">
    <citation type="submission" date="2020-11" db="EMBL/GenBank/DDBJ databases">
        <title>Kefir isolates.</title>
        <authorList>
            <person name="Marcisauskas S."/>
            <person name="Kim Y."/>
            <person name="Blasche S."/>
        </authorList>
    </citation>
    <scope>NUCLEOTIDE SEQUENCE</scope>
    <source>
        <strain evidence="11">Olga-1</strain>
    </source>
</reference>
<feature type="transmembrane region" description="Helical" evidence="9">
    <location>
        <begin position="418"/>
        <end position="438"/>
    </location>
</feature>
<evidence type="ECO:0000256" key="7">
    <source>
        <dbReference type="ARBA" id="ARBA00023136"/>
    </source>
</evidence>
<feature type="compositionally biased region" description="Polar residues" evidence="8">
    <location>
        <begin position="1"/>
        <end position="19"/>
    </location>
</feature>
<dbReference type="InterPro" id="IPR013057">
    <property type="entry name" value="AA_transpt_TM"/>
</dbReference>
<dbReference type="Pfam" id="PF01490">
    <property type="entry name" value="Aa_trans"/>
    <property type="match status" value="1"/>
</dbReference>
<feature type="region of interest" description="Disordered" evidence="8">
    <location>
        <begin position="1"/>
        <end position="25"/>
    </location>
</feature>
<organism evidence="11 12">
    <name type="scientific">Pichia californica</name>
    <dbReference type="NCBI Taxonomy" id="460514"/>
    <lineage>
        <taxon>Eukaryota</taxon>
        <taxon>Fungi</taxon>
        <taxon>Dikarya</taxon>
        <taxon>Ascomycota</taxon>
        <taxon>Saccharomycotina</taxon>
        <taxon>Pichiomycetes</taxon>
        <taxon>Pichiales</taxon>
        <taxon>Pichiaceae</taxon>
        <taxon>Pichia</taxon>
    </lineage>
</organism>